<gene>
    <name evidence="5" type="ORF">E5163_11220</name>
</gene>
<dbReference type="PANTHER" id="PTHR43736">
    <property type="entry name" value="ADP-RIBOSE PYROPHOSPHATASE"/>
    <property type="match status" value="1"/>
</dbReference>
<dbReference type="EMBL" id="SRXW01000003">
    <property type="protein sequence ID" value="TGY88383.1"/>
    <property type="molecule type" value="Genomic_DNA"/>
</dbReference>
<feature type="domain" description="Nudix hydrolase" evidence="4">
    <location>
        <begin position="5"/>
        <end position="136"/>
    </location>
</feature>
<dbReference type="InterPro" id="IPR000086">
    <property type="entry name" value="NUDIX_hydrolase_dom"/>
</dbReference>
<evidence type="ECO:0000256" key="2">
    <source>
        <dbReference type="ARBA" id="ARBA00022801"/>
    </source>
</evidence>
<dbReference type="InterPro" id="IPR020476">
    <property type="entry name" value="Nudix_hydrolase"/>
</dbReference>
<dbReference type="Pfam" id="PF00293">
    <property type="entry name" value="NUDIX"/>
    <property type="match status" value="1"/>
</dbReference>
<dbReference type="OrthoDB" id="9761969at2"/>
<comment type="similarity">
    <text evidence="3">Belongs to the Nudix hydrolase family.</text>
</comment>
<keyword evidence="6" id="KW-1185">Reference proteome</keyword>
<dbReference type="CDD" id="cd04673">
    <property type="entry name" value="NUDIX_ADPRase"/>
    <property type="match status" value="1"/>
</dbReference>
<proteinExistence type="inferred from homology"/>
<dbReference type="InterPro" id="IPR020084">
    <property type="entry name" value="NUDIX_hydrolase_CS"/>
</dbReference>
<evidence type="ECO:0000256" key="3">
    <source>
        <dbReference type="RuleBase" id="RU003476"/>
    </source>
</evidence>
<evidence type="ECO:0000259" key="4">
    <source>
        <dbReference type="PROSITE" id="PS51462"/>
    </source>
</evidence>
<dbReference type="Proteomes" id="UP000308054">
    <property type="component" value="Unassembled WGS sequence"/>
</dbReference>
<dbReference type="RefSeq" id="WP_135996229.1">
    <property type="nucleotide sequence ID" value="NZ_CP071057.1"/>
</dbReference>
<dbReference type="PROSITE" id="PS51462">
    <property type="entry name" value="NUDIX"/>
    <property type="match status" value="1"/>
</dbReference>
<dbReference type="AlphaFoldDB" id="A0A4S2GZ71"/>
<dbReference type="GO" id="GO:0016787">
    <property type="term" value="F:hydrolase activity"/>
    <property type="evidence" value="ECO:0007669"/>
    <property type="project" value="UniProtKB-KW"/>
</dbReference>
<dbReference type="PRINTS" id="PR00502">
    <property type="entry name" value="NUDIXFAMILY"/>
</dbReference>
<dbReference type="PANTHER" id="PTHR43736:SF1">
    <property type="entry name" value="DIHYDRONEOPTERIN TRIPHOSPHATE DIPHOSPHATASE"/>
    <property type="match status" value="1"/>
</dbReference>
<dbReference type="SUPFAM" id="SSF55811">
    <property type="entry name" value="Nudix"/>
    <property type="match status" value="1"/>
</dbReference>
<dbReference type="InterPro" id="IPR015797">
    <property type="entry name" value="NUDIX_hydrolase-like_dom_sf"/>
</dbReference>
<protein>
    <submittedName>
        <fullName evidence="5">NUDIX domain-containing protein</fullName>
    </submittedName>
</protein>
<reference evidence="5 6" key="1">
    <citation type="journal article" date="2017" name="Int. J. Syst. Evol. Microbiol.">
        <title>Marinicauda algicola sp. nov., isolated from a marine red alga Rhodosorus marinus.</title>
        <authorList>
            <person name="Jeong S.E."/>
            <person name="Jeon S.H."/>
            <person name="Chun B.H."/>
            <person name="Kim D.W."/>
            <person name="Jeon C.O."/>
        </authorList>
    </citation>
    <scope>NUCLEOTIDE SEQUENCE [LARGE SCALE GENOMIC DNA]</scope>
    <source>
        <strain evidence="5 6">JCM 31718</strain>
    </source>
</reference>
<keyword evidence="2 3" id="KW-0378">Hydrolase</keyword>
<sequence length="140" mass="15253">MSQQRPIASAGLVVWRGGEVLLIRRSKPPYQGEWSIPGGKIGFGETSEEAALREVREETGIEAEIAGLVGVYESITEHGHFIMIDYAARWRSGEPEAGDDALEAEFVPLATALDRVSWDKTRTAIEDSLSRLGALKAPDS</sequence>
<name>A0A4S2GZ71_9PROT</name>
<comment type="caution">
    <text evidence="5">The sequence shown here is derived from an EMBL/GenBank/DDBJ whole genome shotgun (WGS) entry which is preliminary data.</text>
</comment>
<accession>A0A4S2GZ71</accession>
<evidence type="ECO:0000313" key="6">
    <source>
        <dbReference type="Proteomes" id="UP000308054"/>
    </source>
</evidence>
<evidence type="ECO:0000313" key="5">
    <source>
        <dbReference type="EMBL" id="TGY88383.1"/>
    </source>
</evidence>
<comment type="cofactor">
    <cofactor evidence="1">
        <name>Mg(2+)</name>
        <dbReference type="ChEBI" id="CHEBI:18420"/>
    </cofactor>
</comment>
<dbReference type="Gene3D" id="3.90.79.10">
    <property type="entry name" value="Nucleoside Triphosphate Pyrophosphohydrolase"/>
    <property type="match status" value="1"/>
</dbReference>
<evidence type="ECO:0000256" key="1">
    <source>
        <dbReference type="ARBA" id="ARBA00001946"/>
    </source>
</evidence>
<dbReference type="PROSITE" id="PS00893">
    <property type="entry name" value="NUDIX_BOX"/>
    <property type="match status" value="1"/>
</dbReference>
<organism evidence="5 6">
    <name type="scientific">Marinicauda algicola</name>
    <dbReference type="NCBI Taxonomy" id="2029849"/>
    <lineage>
        <taxon>Bacteria</taxon>
        <taxon>Pseudomonadati</taxon>
        <taxon>Pseudomonadota</taxon>
        <taxon>Alphaproteobacteria</taxon>
        <taxon>Maricaulales</taxon>
        <taxon>Maricaulaceae</taxon>
        <taxon>Marinicauda</taxon>
    </lineage>
</organism>